<evidence type="ECO:0000313" key="6">
    <source>
        <dbReference type="EMBL" id="KYQ49636.1"/>
    </source>
</evidence>
<keyword evidence="3" id="KW-0862">Zinc</keyword>
<dbReference type="InterPro" id="IPR036236">
    <property type="entry name" value="Znf_C2H2_sf"/>
</dbReference>
<accession>A0A151WP37</accession>
<evidence type="ECO:0000256" key="4">
    <source>
        <dbReference type="PROSITE-ProRule" id="PRU00027"/>
    </source>
</evidence>
<evidence type="ECO:0000259" key="5">
    <source>
        <dbReference type="PROSITE" id="PS50808"/>
    </source>
</evidence>
<gene>
    <name evidence="6" type="ORF">ALC60_11290</name>
</gene>
<evidence type="ECO:0000256" key="1">
    <source>
        <dbReference type="ARBA" id="ARBA00022723"/>
    </source>
</evidence>
<keyword evidence="1" id="KW-0479">Metal-binding</keyword>
<protein>
    <recommendedName>
        <fullName evidence="5">BED-type domain-containing protein</fullName>
    </recommendedName>
</protein>
<dbReference type="InterPro" id="IPR003656">
    <property type="entry name" value="Znf_BED"/>
</dbReference>
<dbReference type="EMBL" id="KQ982889">
    <property type="protein sequence ID" value="KYQ49636.1"/>
    <property type="molecule type" value="Genomic_DNA"/>
</dbReference>
<dbReference type="GO" id="GO:0008270">
    <property type="term" value="F:zinc ion binding"/>
    <property type="evidence" value="ECO:0007669"/>
    <property type="project" value="UniProtKB-KW"/>
</dbReference>
<keyword evidence="7" id="KW-1185">Reference proteome</keyword>
<organism evidence="6 7">
    <name type="scientific">Mycetomoellerius zeteki</name>
    <dbReference type="NCBI Taxonomy" id="64791"/>
    <lineage>
        <taxon>Eukaryota</taxon>
        <taxon>Metazoa</taxon>
        <taxon>Ecdysozoa</taxon>
        <taxon>Arthropoda</taxon>
        <taxon>Hexapoda</taxon>
        <taxon>Insecta</taxon>
        <taxon>Pterygota</taxon>
        <taxon>Neoptera</taxon>
        <taxon>Endopterygota</taxon>
        <taxon>Hymenoptera</taxon>
        <taxon>Apocrita</taxon>
        <taxon>Aculeata</taxon>
        <taxon>Formicoidea</taxon>
        <taxon>Formicidae</taxon>
        <taxon>Myrmicinae</taxon>
        <taxon>Mycetomoellerius</taxon>
    </lineage>
</organism>
<evidence type="ECO:0000256" key="2">
    <source>
        <dbReference type="ARBA" id="ARBA00022771"/>
    </source>
</evidence>
<name>A0A151WP37_9HYME</name>
<dbReference type="SUPFAM" id="SSF57667">
    <property type="entry name" value="beta-beta-alpha zinc fingers"/>
    <property type="match status" value="1"/>
</dbReference>
<dbReference type="AlphaFoldDB" id="A0A151WP37"/>
<dbReference type="Pfam" id="PF02892">
    <property type="entry name" value="zf-BED"/>
    <property type="match status" value="1"/>
</dbReference>
<dbReference type="GO" id="GO:0003677">
    <property type="term" value="F:DNA binding"/>
    <property type="evidence" value="ECO:0007669"/>
    <property type="project" value="InterPro"/>
</dbReference>
<proteinExistence type="predicted"/>
<reference evidence="6 7" key="1">
    <citation type="submission" date="2015-09" db="EMBL/GenBank/DDBJ databases">
        <title>Trachymyrmex zeteki WGS genome.</title>
        <authorList>
            <person name="Nygaard S."/>
            <person name="Hu H."/>
            <person name="Boomsma J."/>
            <person name="Zhang G."/>
        </authorList>
    </citation>
    <scope>NUCLEOTIDE SEQUENCE [LARGE SCALE GENOMIC DNA]</scope>
    <source>
        <strain evidence="6">Tzet28-1</strain>
        <tissue evidence="6">Whole body</tissue>
    </source>
</reference>
<keyword evidence="2 4" id="KW-0863">Zinc-finger</keyword>
<sequence>MGTKNSDRSDLILLIWSSQLYRASIMCIANQKLLFQRRSRPSNPGNLHKHLVKAHPDKLTEEEEKEDKFHWTWDYFILKDDTEATCVICEVIISYSRTNYLKRHLKRIHK</sequence>
<evidence type="ECO:0000313" key="7">
    <source>
        <dbReference type="Proteomes" id="UP000075809"/>
    </source>
</evidence>
<feature type="domain" description="BED-type" evidence="5">
    <location>
        <begin position="67"/>
        <end position="110"/>
    </location>
</feature>
<dbReference type="Proteomes" id="UP000075809">
    <property type="component" value="Unassembled WGS sequence"/>
</dbReference>
<evidence type="ECO:0000256" key="3">
    <source>
        <dbReference type="ARBA" id="ARBA00022833"/>
    </source>
</evidence>
<dbReference type="PROSITE" id="PS50808">
    <property type="entry name" value="ZF_BED"/>
    <property type="match status" value="1"/>
</dbReference>